<dbReference type="PROSITE" id="PS51352">
    <property type="entry name" value="THIOREDOXIN_2"/>
    <property type="match status" value="1"/>
</dbReference>
<protein>
    <submittedName>
        <fullName evidence="4">Redoxin domain-containing protein</fullName>
    </submittedName>
</protein>
<feature type="domain" description="Thioredoxin" evidence="3">
    <location>
        <begin position="61"/>
        <end position="202"/>
    </location>
</feature>
<evidence type="ECO:0000256" key="2">
    <source>
        <dbReference type="SAM" id="SignalP"/>
    </source>
</evidence>
<feature type="compositionally biased region" description="Basic and acidic residues" evidence="1">
    <location>
        <begin position="32"/>
        <end position="42"/>
    </location>
</feature>
<evidence type="ECO:0000313" key="4">
    <source>
        <dbReference type="EMBL" id="MFD2742149.1"/>
    </source>
</evidence>
<organism evidence="4 5">
    <name type="scientific">Sphingobacterium populi</name>
    <dbReference type="NCBI Taxonomy" id="1812824"/>
    <lineage>
        <taxon>Bacteria</taxon>
        <taxon>Pseudomonadati</taxon>
        <taxon>Bacteroidota</taxon>
        <taxon>Sphingobacteriia</taxon>
        <taxon>Sphingobacteriales</taxon>
        <taxon>Sphingobacteriaceae</taxon>
        <taxon>Sphingobacterium</taxon>
    </lineage>
</organism>
<feature type="region of interest" description="Disordered" evidence="1">
    <location>
        <begin position="26"/>
        <end position="67"/>
    </location>
</feature>
<reference evidence="5" key="1">
    <citation type="journal article" date="2019" name="Int. J. Syst. Evol. Microbiol.">
        <title>The Global Catalogue of Microorganisms (GCM) 10K type strain sequencing project: providing services to taxonomists for standard genome sequencing and annotation.</title>
        <authorList>
            <consortium name="The Broad Institute Genomics Platform"/>
            <consortium name="The Broad Institute Genome Sequencing Center for Infectious Disease"/>
            <person name="Wu L."/>
            <person name="Ma J."/>
        </authorList>
    </citation>
    <scope>NUCLEOTIDE SEQUENCE [LARGE SCALE GENOMIC DNA]</scope>
    <source>
        <strain evidence="5">KCTC 42247</strain>
    </source>
</reference>
<dbReference type="SUPFAM" id="SSF52833">
    <property type="entry name" value="Thioredoxin-like"/>
    <property type="match status" value="1"/>
</dbReference>
<gene>
    <name evidence="4" type="ORF">ACFSQ6_01940</name>
</gene>
<dbReference type="Proteomes" id="UP001597418">
    <property type="component" value="Unassembled WGS sequence"/>
</dbReference>
<dbReference type="PROSITE" id="PS51257">
    <property type="entry name" value="PROKAR_LIPOPROTEIN"/>
    <property type="match status" value="1"/>
</dbReference>
<keyword evidence="2" id="KW-0732">Signal</keyword>
<comment type="caution">
    <text evidence="4">The sequence shown here is derived from an EMBL/GenBank/DDBJ whole genome shotgun (WGS) entry which is preliminary data.</text>
</comment>
<dbReference type="RefSeq" id="WP_066753625.1">
    <property type="nucleotide sequence ID" value="NZ_JBHUMB010000005.1"/>
</dbReference>
<dbReference type="InterPro" id="IPR000866">
    <property type="entry name" value="AhpC/TSA"/>
</dbReference>
<keyword evidence="5" id="KW-1185">Reference proteome</keyword>
<proteinExistence type="predicted"/>
<evidence type="ECO:0000313" key="5">
    <source>
        <dbReference type="Proteomes" id="UP001597418"/>
    </source>
</evidence>
<dbReference type="Gene3D" id="3.40.30.10">
    <property type="entry name" value="Glutaredoxin"/>
    <property type="match status" value="1"/>
</dbReference>
<dbReference type="Pfam" id="PF00578">
    <property type="entry name" value="AhpC-TSA"/>
    <property type="match status" value="1"/>
</dbReference>
<sequence>MMKGKFSIVAVAIALMISACNNNDNSNNQVADPHEGHDHSTHTESAATHGQTPPPAQPEEQDPTASIPDFKFYKVKSGFGYEKKDIPSGKNTVFILFDPSCGHCQQEAQALSKNYDKIKDINILYISMNDPGLMVNFLPSFGKELDGKPNVEMLYDRNQEFIRKFHIPNMFPANYVYGADGNLKTHWVGEKSIEEILTAFVQ</sequence>
<evidence type="ECO:0000256" key="1">
    <source>
        <dbReference type="SAM" id="MobiDB-lite"/>
    </source>
</evidence>
<name>A0ABW5UBK5_9SPHI</name>
<accession>A0ABW5UBK5</accession>
<dbReference type="InterPro" id="IPR013766">
    <property type="entry name" value="Thioredoxin_domain"/>
</dbReference>
<dbReference type="EMBL" id="JBHUMB010000005">
    <property type="protein sequence ID" value="MFD2742149.1"/>
    <property type="molecule type" value="Genomic_DNA"/>
</dbReference>
<dbReference type="InterPro" id="IPR036249">
    <property type="entry name" value="Thioredoxin-like_sf"/>
</dbReference>
<feature type="chain" id="PRO_5046205063" evidence="2">
    <location>
        <begin position="23"/>
        <end position="202"/>
    </location>
</feature>
<evidence type="ECO:0000259" key="3">
    <source>
        <dbReference type="PROSITE" id="PS51352"/>
    </source>
</evidence>
<feature type="signal peptide" evidence="2">
    <location>
        <begin position="1"/>
        <end position="22"/>
    </location>
</feature>